<dbReference type="EMBL" id="JAINUG010000060">
    <property type="protein sequence ID" value="KAJ8403097.1"/>
    <property type="molecule type" value="Genomic_DNA"/>
</dbReference>
<name>A0AAD7SI88_9TELE</name>
<feature type="compositionally biased region" description="Basic and acidic residues" evidence="1">
    <location>
        <begin position="67"/>
        <end position="76"/>
    </location>
</feature>
<keyword evidence="3" id="KW-1185">Reference proteome</keyword>
<proteinExistence type="predicted"/>
<protein>
    <submittedName>
        <fullName evidence="2">Uncharacterized protein</fullName>
    </submittedName>
</protein>
<evidence type="ECO:0000256" key="1">
    <source>
        <dbReference type="SAM" id="MobiDB-lite"/>
    </source>
</evidence>
<sequence length="76" mass="8205">MEKRKPSWGEVTKWEATAVIFRTGGTNNQGKRALRTDMADRGLASIHRGRERGEAVVSVREGPAGGQRDRAGRGGG</sequence>
<comment type="caution">
    <text evidence="2">The sequence shown here is derived from an EMBL/GenBank/DDBJ whole genome shotgun (WGS) entry which is preliminary data.</text>
</comment>
<dbReference type="AlphaFoldDB" id="A0AAD7SI88"/>
<dbReference type="Proteomes" id="UP001221898">
    <property type="component" value="Unassembled WGS sequence"/>
</dbReference>
<organism evidence="2 3">
    <name type="scientific">Aldrovandia affinis</name>
    <dbReference type="NCBI Taxonomy" id="143900"/>
    <lineage>
        <taxon>Eukaryota</taxon>
        <taxon>Metazoa</taxon>
        <taxon>Chordata</taxon>
        <taxon>Craniata</taxon>
        <taxon>Vertebrata</taxon>
        <taxon>Euteleostomi</taxon>
        <taxon>Actinopterygii</taxon>
        <taxon>Neopterygii</taxon>
        <taxon>Teleostei</taxon>
        <taxon>Notacanthiformes</taxon>
        <taxon>Halosauridae</taxon>
        <taxon>Aldrovandia</taxon>
    </lineage>
</organism>
<accession>A0AAD7SI88</accession>
<gene>
    <name evidence="2" type="ORF">AAFF_G00360130</name>
</gene>
<feature type="region of interest" description="Disordered" evidence="1">
    <location>
        <begin position="51"/>
        <end position="76"/>
    </location>
</feature>
<reference evidence="2" key="1">
    <citation type="journal article" date="2023" name="Science">
        <title>Genome structures resolve the early diversification of teleost fishes.</title>
        <authorList>
            <person name="Parey E."/>
            <person name="Louis A."/>
            <person name="Montfort J."/>
            <person name="Bouchez O."/>
            <person name="Roques C."/>
            <person name="Iampietro C."/>
            <person name="Lluch J."/>
            <person name="Castinel A."/>
            <person name="Donnadieu C."/>
            <person name="Desvignes T."/>
            <person name="Floi Bucao C."/>
            <person name="Jouanno E."/>
            <person name="Wen M."/>
            <person name="Mejri S."/>
            <person name="Dirks R."/>
            <person name="Jansen H."/>
            <person name="Henkel C."/>
            <person name="Chen W.J."/>
            <person name="Zahm M."/>
            <person name="Cabau C."/>
            <person name="Klopp C."/>
            <person name="Thompson A.W."/>
            <person name="Robinson-Rechavi M."/>
            <person name="Braasch I."/>
            <person name="Lecointre G."/>
            <person name="Bobe J."/>
            <person name="Postlethwait J.H."/>
            <person name="Berthelot C."/>
            <person name="Roest Crollius H."/>
            <person name="Guiguen Y."/>
        </authorList>
    </citation>
    <scope>NUCLEOTIDE SEQUENCE</scope>
    <source>
        <strain evidence="2">NC1722</strain>
    </source>
</reference>
<evidence type="ECO:0000313" key="2">
    <source>
        <dbReference type="EMBL" id="KAJ8403097.1"/>
    </source>
</evidence>
<evidence type="ECO:0000313" key="3">
    <source>
        <dbReference type="Proteomes" id="UP001221898"/>
    </source>
</evidence>